<organism evidence="1 2">
    <name type="scientific">Lutimaribacter degradans</name>
    <dbReference type="NCBI Taxonomy" id="2945989"/>
    <lineage>
        <taxon>Bacteria</taxon>
        <taxon>Pseudomonadati</taxon>
        <taxon>Pseudomonadota</taxon>
        <taxon>Alphaproteobacteria</taxon>
        <taxon>Rhodobacterales</taxon>
        <taxon>Roseobacteraceae</taxon>
        <taxon>Lutimaribacter</taxon>
    </lineage>
</organism>
<evidence type="ECO:0000313" key="2">
    <source>
        <dbReference type="Proteomes" id="UP001203036"/>
    </source>
</evidence>
<name>A0ACC5ZSE1_9RHOB</name>
<reference evidence="1" key="1">
    <citation type="submission" date="2022-06" db="EMBL/GenBank/DDBJ databases">
        <title>Lutimaribacter sp. EGI FJ00013, a novel bacterium isolated from a salt lake sediment enrichment.</title>
        <authorList>
            <person name="Gao L."/>
            <person name="Fang B.-Z."/>
            <person name="Li W.-J."/>
        </authorList>
    </citation>
    <scope>NUCLEOTIDE SEQUENCE</scope>
    <source>
        <strain evidence="1">EGI FJ00013</strain>
    </source>
</reference>
<proteinExistence type="predicted"/>
<keyword evidence="2" id="KW-1185">Reference proteome</keyword>
<evidence type="ECO:0000313" key="1">
    <source>
        <dbReference type="EMBL" id="MCM2561197.1"/>
    </source>
</evidence>
<sequence length="59" mass="6664">MVNPFLRMAHWVRHPPSPGRVKLVLAVVALCLLLAAIEWIFGWPEALTLEDGGRGRFVR</sequence>
<dbReference type="Proteomes" id="UP001203036">
    <property type="component" value="Unassembled WGS sequence"/>
</dbReference>
<dbReference type="EMBL" id="JAMQGO010000001">
    <property type="protein sequence ID" value="MCM2561197.1"/>
    <property type="molecule type" value="Genomic_DNA"/>
</dbReference>
<accession>A0ACC5ZSE1</accession>
<comment type="caution">
    <text evidence="1">The sequence shown here is derived from an EMBL/GenBank/DDBJ whole genome shotgun (WGS) entry which is preliminary data.</text>
</comment>
<protein>
    <submittedName>
        <fullName evidence="1">Uncharacterized protein</fullName>
    </submittedName>
</protein>
<gene>
    <name evidence="1" type="ORF">M8744_03470</name>
</gene>